<dbReference type="GO" id="GO:0050308">
    <property type="term" value="F:sugar-phosphatase activity"/>
    <property type="evidence" value="ECO:0007669"/>
    <property type="project" value="TreeGrafter"/>
</dbReference>
<dbReference type="Proteomes" id="UP000198968">
    <property type="component" value="Unassembled WGS sequence"/>
</dbReference>
<accession>A0A1I4ZGU1</accession>
<feature type="compositionally biased region" description="Basic and acidic residues" evidence="2">
    <location>
        <begin position="443"/>
        <end position="509"/>
    </location>
</feature>
<feature type="compositionally biased region" description="Low complexity" evidence="2">
    <location>
        <begin position="510"/>
        <end position="531"/>
    </location>
</feature>
<dbReference type="PROSITE" id="PS00778">
    <property type="entry name" value="HIS_ACID_PHOSPHAT_2"/>
    <property type="match status" value="1"/>
</dbReference>
<feature type="compositionally biased region" description="Low complexity" evidence="2">
    <location>
        <begin position="420"/>
        <end position="429"/>
    </location>
</feature>
<evidence type="ECO:0000256" key="3">
    <source>
        <dbReference type="SAM" id="SignalP"/>
    </source>
</evidence>
<keyword evidence="3" id="KW-0732">Signal</keyword>
<dbReference type="InterPro" id="IPR050645">
    <property type="entry name" value="Histidine_acid_phosphatase"/>
</dbReference>
<dbReference type="EMBL" id="FOVG01000001">
    <property type="protein sequence ID" value="SFN49484.1"/>
    <property type="molecule type" value="Genomic_DNA"/>
</dbReference>
<evidence type="ECO:0000256" key="1">
    <source>
        <dbReference type="ARBA" id="ARBA00005375"/>
    </source>
</evidence>
<dbReference type="InterPro" id="IPR000560">
    <property type="entry name" value="His_Pase_clade-2"/>
</dbReference>
<protein>
    <submittedName>
        <fullName evidence="4">Glucose-1-phosphatase</fullName>
    </submittedName>
</protein>
<name>A0A1I4ZGU1_9GAMM</name>
<evidence type="ECO:0000313" key="5">
    <source>
        <dbReference type="Proteomes" id="UP000198968"/>
    </source>
</evidence>
<dbReference type="PANTHER" id="PTHR11567:SF135">
    <property type="entry name" value="GLUCOSE-1-PHOSPHATASE"/>
    <property type="match status" value="1"/>
</dbReference>
<keyword evidence="5" id="KW-1185">Reference proteome</keyword>
<evidence type="ECO:0000313" key="4">
    <source>
        <dbReference type="EMBL" id="SFN49484.1"/>
    </source>
</evidence>
<dbReference type="AlphaFoldDB" id="A0A1I4ZGU1"/>
<comment type="similarity">
    <text evidence="1">Belongs to the histidine acid phosphatase family.</text>
</comment>
<dbReference type="RefSeq" id="WP_090962422.1">
    <property type="nucleotide sequence ID" value="NZ_FOVG01000001.1"/>
</dbReference>
<feature type="region of interest" description="Disordered" evidence="2">
    <location>
        <begin position="416"/>
        <end position="544"/>
    </location>
</feature>
<dbReference type="Gene3D" id="3.40.50.1240">
    <property type="entry name" value="Phosphoglycerate mutase-like"/>
    <property type="match status" value="2"/>
</dbReference>
<organism evidence="4 5">
    <name type="scientific">Candidatus Pantoea varia</name>
    <dbReference type="NCBI Taxonomy" id="1881036"/>
    <lineage>
        <taxon>Bacteria</taxon>
        <taxon>Pseudomonadati</taxon>
        <taxon>Pseudomonadota</taxon>
        <taxon>Gammaproteobacteria</taxon>
        <taxon>Enterobacterales</taxon>
        <taxon>Erwiniaceae</taxon>
        <taxon>Pantoea</taxon>
    </lineage>
</organism>
<reference evidence="5" key="1">
    <citation type="submission" date="2016-10" db="EMBL/GenBank/DDBJ databases">
        <authorList>
            <person name="Varghese N."/>
            <person name="Submissions S."/>
        </authorList>
    </citation>
    <scope>NUCLEOTIDE SEQUENCE [LARGE SCALE GENOMIC DNA]</scope>
    <source>
        <strain evidence="5">OV426</strain>
    </source>
</reference>
<proteinExistence type="inferred from homology"/>
<gene>
    <name evidence="4" type="ORF">SAMN05428971_1627</name>
</gene>
<feature type="signal peptide" evidence="3">
    <location>
        <begin position="1"/>
        <end position="24"/>
    </location>
</feature>
<feature type="chain" id="PRO_5011441944" evidence="3">
    <location>
        <begin position="25"/>
        <end position="544"/>
    </location>
</feature>
<dbReference type="InterPro" id="IPR033379">
    <property type="entry name" value="Acid_Pase_AS"/>
</dbReference>
<dbReference type="Pfam" id="PF00328">
    <property type="entry name" value="His_Phos_2"/>
    <property type="match status" value="1"/>
</dbReference>
<dbReference type="OrthoDB" id="395886at2"/>
<dbReference type="SUPFAM" id="SSF53254">
    <property type="entry name" value="Phosphoglycerate mutase-like"/>
    <property type="match status" value="1"/>
</dbReference>
<dbReference type="GO" id="GO:0030288">
    <property type="term" value="C:outer membrane-bounded periplasmic space"/>
    <property type="evidence" value="ECO:0007669"/>
    <property type="project" value="TreeGrafter"/>
</dbReference>
<dbReference type="NCBIfam" id="NF007553">
    <property type="entry name" value="PRK10173.1"/>
    <property type="match status" value="1"/>
</dbReference>
<dbReference type="PANTHER" id="PTHR11567">
    <property type="entry name" value="ACID PHOSPHATASE-RELATED"/>
    <property type="match status" value="1"/>
</dbReference>
<dbReference type="CDD" id="cd07061">
    <property type="entry name" value="HP_HAP_like"/>
    <property type="match status" value="1"/>
</dbReference>
<dbReference type="InterPro" id="IPR029033">
    <property type="entry name" value="His_PPase_superfam"/>
</dbReference>
<sequence length="544" mass="57933">MIKKLSLCALSVLAALPVGTVAFAAEGDMQLQQVLMLSRHNLRAPLADNGSVLEQSTKKSWPQWDVPGGQLTTKGGVLEVYMGNYTRQWLAQQGLVKNGSCPDSNNVFVYANSLQRTVATAQFFVNGAFPGCDVAVTHQDEMGSMDPIFNPVITDGSDAFNKKALAAMAAANEKLSLKPAFQRLEKIVDYKASPACNNKKQCDLSSGQNTFSAENGKEPTVSGPLKVGNSLMDAFTLQYYEGFPLDQVAWGQIKTPEQWKELSALKNGYQDALFTSPDVSREVAAPLVDYIRSQLVDQDKANAPKITLMVGHDSNIASLLSALQVKPYELPDTYEKTPIGGQVVFERWHDAKNDKDLLKVEYVYQTADQLRNADVLSLKNPPKRVTLQLAGCETDANGYCSWDQFSQALNAALQGTPMQPAAAPQPAAQSDDDSAKAAATHDAAADKAEADKAAAEKSEADKAAAADKAKADKAAAEKAKADKAAADKAAAEKAKADKAAAEKAKEDKAASTSDAKASTDQANAAKTPAAAHTDESKSPAVATQ</sequence>
<dbReference type="PROSITE" id="PS00616">
    <property type="entry name" value="HIS_ACID_PHOSPHAT_1"/>
    <property type="match status" value="1"/>
</dbReference>
<evidence type="ECO:0000256" key="2">
    <source>
        <dbReference type="SAM" id="MobiDB-lite"/>
    </source>
</evidence>